<gene>
    <name evidence="1" type="ORF">S03H2_42144</name>
</gene>
<sequence length="60" mass="7025">MNSIKMIEENVATGFRPESLLENLDWKTFGNHRVTFYGDYRQKTKDLATLIGFEVVEKDK</sequence>
<dbReference type="EMBL" id="BARU01026214">
    <property type="protein sequence ID" value="GAH75072.1"/>
    <property type="molecule type" value="Genomic_DNA"/>
</dbReference>
<protein>
    <submittedName>
        <fullName evidence="1">Uncharacterized protein</fullName>
    </submittedName>
</protein>
<accession>X1I053</accession>
<name>X1I053_9ZZZZ</name>
<comment type="caution">
    <text evidence="1">The sequence shown here is derived from an EMBL/GenBank/DDBJ whole genome shotgun (WGS) entry which is preliminary data.</text>
</comment>
<dbReference type="AlphaFoldDB" id="X1I053"/>
<evidence type="ECO:0000313" key="1">
    <source>
        <dbReference type="EMBL" id="GAH75072.1"/>
    </source>
</evidence>
<organism evidence="1">
    <name type="scientific">marine sediment metagenome</name>
    <dbReference type="NCBI Taxonomy" id="412755"/>
    <lineage>
        <taxon>unclassified sequences</taxon>
        <taxon>metagenomes</taxon>
        <taxon>ecological metagenomes</taxon>
    </lineage>
</organism>
<proteinExistence type="predicted"/>
<reference evidence="1" key="1">
    <citation type="journal article" date="2014" name="Front. Microbiol.">
        <title>High frequency of phylogenetically diverse reductive dehalogenase-homologous genes in deep subseafloor sedimentary metagenomes.</title>
        <authorList>
            <person name="Kawai M."/>
            <person name="Futagami T."/>
            <person name="Toyoda A."/>
            <person name="Takaki Y."/>
            <person name="Nishi S."/>
            <person name="Hori S."/>
            <person name="Arai W."/>
            <person name="Tsubouchi T."/>
            <person name="Morono Y."/>
            <person name="Uchiyama I."/>
            <person name="Ito T."/>
            <person name="Fujiyama A."/>
            <person name="Inagaki F."/>
            <person name="Takami H."/>
        </authorList>
    </citation>
    <scope>NUCLEOTIDE SEQUENCE</scope>
    <source>
        <strain evidence="1">Expedition CK06-06</strain>
    </source>
</reference>